<dbReference type="EMBL" id="MPDP01000028">
    <property type="protein sequence ID" value="KAK1492671.1"/>
    <property type="molecule type" value="Genomic_DNA"/>
</dbReference>
<feature type="transmembrane region" description="Helical" evidence="2">
    <location>
        <begin position="201"/>
        <end position="220"/>
    </location>
</feature>
<feature type="transmembrane region" description="Helical" evidence="2">
    <location>
        <begin position="173"/>
        <end position="189"/>
    </location>
</feature>
<protein>
    <submittedName>
        <fullName evidence="3">Uncharacterized protein</fullName>
    </submittedName>
</protein>
<name>A0AAI9YAC5_9PEZI</name>
<feature type="compositionally biased region" description="Basic residues" evidence="1">
    <location>
        <begin position="14"/>
        <end position="25"/>
    </location>
</feature>
<evidence type="ECO:0000256" key="2">
    <source>
        <dbReference type="SAM" id="Phobius"/>
    </source>
</evidence>
<sequence length="221" mass="24645">MRRVRSLRSEEKRKNNRRWRRRRRRRMRQVHLVSTLCVAVTTASIPTNTDLQSHIPISAPRYTCNHDYLHSSQLCICAPHPPSSMNPGGSGGLSLSSNAGNHHNVQHVIPPAQSRPVQGFGVVEPSKGQPLPHLDRASISRRRATPCDPIFETTPVPPSRRSRCSIPFVPRPVSPPFFFFFFFFFFFIIKSGLGTATSTRNASSSSVLLFAWFSGVAAAAP</sequence>
<gene>
    <name evidence="3" type="ORF">CCUS01_13948</name>
</gene>
<keyword evidence="2" id="KW-1133">Transmembrane helix</keyword>
<proteinExistence type="predicted"/>
<evidence type="ECO:0000313" key="4">
    <source>
        <dbReference type="Proteomes" id="UP001239213"/>
    </source>
</evidence>
<dbReference type="AlphaFoldDB" id="A0AAI9YAC5"/>
<organism evidence="3 4">
    <name type="scientific">Colletotrichum cuscutae</name>
    <dbReference type="NCBI Taxonomy" id="1209917"/>
    <lineage>
        <taxon>Eukaryota</taxon>
        <taxon>Fungi</taxon>
        <taxon>Dikarya</taxon>
        <taxon>Ascomycota</taxon>
        <taxon>Pezizomycotina</taxon>
        <taxon>Sordariomycetes</taxon>
        <taxon>Hypocreomycetidae</taxon>
        <taxon>Glomerellales</taxon>
        <taxon>Glomerellaceae</taxon>
        <taxon>Colletotrichum</taxon>
        <taxon>Colletotrichum acutatum species complex</taxon>
    </lineage>
</organism>
<dbReference type="Proteomes" id="UP001239213">
    <property type="component" value="Unassembled WGS sequence"/>
</dbReference>
<keyword evidence="4" id="KW-1185">Reference proteome</keyword>
<evidence type="ECO:0000313" key="3">
    <source>
        <dbReference type="EMBL" id="KAK1492671.1"/>
    </source>
</evidence>
<keyword evidence="2" id="KW-0472">Membrane</keyword>
<feature type="region of interest" description="Disordered" evidence="1">
    <location>
        <begin position="1"/>
        <end position="25"/>
    </location>
</feature>
<evidence type="ECO:0000256" key="1">
    <source>
        <dbReference type="SAM" id="MobiDB-lite"/>
    </source>
</evidence>
<accession>A0AAI9YAC5</accession>
<reference evidence="3" key="1">
    <citation type="submission" date="2016-11" db="EMBL/GenBank/DDBJ databases">
        <title>The genome sequence of Colletotrichum cuscutae.</title>
        <authorList>
            <person name="Baroncelli R."/>
        </authorList>
    </citation>
    <scope>NUCLEOTIDE SEQUENCE</scope>
    <source>
        <strain evidence="3">IMI 304802</strain>
    </source>
</reference>
<comment type="caution">
    <text evidence="3">The sequence shown here is derived from an EMBL/GenBank/DDBJ whole genome shotgun (WGS) entry which is preliminary data.</text>
</comment>
<keyword evidence="2" id="KW-0812">Transmembrane</keyword>